<dbReference type="Proteomes" id="UP001293254">
    <property type="component" value="Unassembled WGS sequence"/>
</dbReference>
<accession>A0AAE1Y414</accession>
<reference evidence="1" key="2">
    <citation type="journal article" date="2024" name="Plant">
        <title>Genomic evolution and insights into agronomic trait innovations of Sesamum species.</title>
        <authorList>
            <person name="Miao H."/>
            <person name="Wang L."/>
            <person name="Qu L."/>
            <person name="Liu H."/>
            <person name="Sun Y."/>
            <person name="Le M."/>
            <person name="Wang Q."/>
            <person name="Wei S."/>
            <person name="Zheng Y."/>
            <person name="Lin W."/>
            <person name="Duan Y."/>
            <person name="Cao H."/>
            <person name="Xiong S."/>
            <person name="Wang X."/>
            <person name="Wei L."/>
            <person name="Li C."/>
            <person name="Ma Q."/>
            <person name="Ju M."/>
            <person name="Zhao R."/>
            <person name="Li G."/>
            <person name="Mu C."/>
            <person name="Tian Q."/>
            <person name="Mei H."/>
            <person name="Zhang T."/>
            <person name="Gao T."/>
            <person name="Zhang H."/>
        </authorList>
    </citation>
    <scope>NUCLEOTIDE SEQUENCE</scope>
    <source>
        <strain evidence="1">3651</strain>
    </source>
</reference>
<gene>
    <name evidence="1" type="ORF">Salat_1865900</name>
</gene>
<dbReference type="AlphaFoldDB" id="A0AAE1Y414"/>
<protein>
    <submittedName>
        <fullName evidence="1">Uncharacterized protein</fullName>
    </submittedName>
</protein>
<proteinExistence type="predicted"/>
<evidence type="ECO:0000313" key="1">
    <source>
        <dbReference type="EMBL" id="KAK4422834.1"/>
    </source>
</evidence>
<sequence length="131" mass="14906">MWLRHPGFLAVVEDSWRSPVQEQSLLKLRAKLNRLKQCLKIWNKEVLGDIFQAIAHAEAGVQVAERNYDASPTDANLIAMNRSTTILQQALAVEEDIWRQESLCKSGGPASKFFRAYWRPSRVQLISTSPL</sequence>
<comment type="caution">
    <text evidence="1">The sequence shown here is derived from an EMBL/GenBank/DDBJ whole genome shotgun (WGS) entry which is preliminary data.</text>
</comment>
<reference evidence="1" key="1">
    <citation type="submission" date="2020-06" db="EMBL/GenBank/DDBJ databases">
        <authorList>
            <person name="Li T."/>
            <person name="Hu X."/>
            <person name="Zhang T."/>
            <person name="Song X."/>
            <person name="Zhang H."/>
            <person name="Dai N."/>
            <person name="Sheng W."/>
            <person name="Hou X."/>
            <person name="Wei L."/>
        </authorList>
    </citation>
    <scope>NUCLEOTIDE SEQUENCE</scope>
    <source>
        <strain evidence="1">3651</strain>
        <tissue evidence="1">Leaf</tissue>
    </source>
</reference>
<organism evidence="1 2">
    <name type="scientific">Sesamum alatum</name>
    <dbReference type="NCBI Taxonomy" id="300844"/>
    <lineage>
        <taxon>Eukaryota</taxon>
        <taxon>Viridiplantae</taxon>
        <taxon>Streptophyta</taxon>
        <taxon>Embryophyta</taxon>
        <taxon>Tracheophyta</taxon>
        <taxon>Spermatophyta</taxon>
        <taxon>Magnoliopsida</taxon>
        <taxon>eudicotyledons</taxon>
        <taxon>Gunneridae</taxon>
        <taxon>Pentapetalae</taxon>
        <taxon>asterids</taxon>
        <taxon>lamiids</taxon>
        <taxon>Lamiales</taxon>
        <taxon>Pedaliaceae</taxon>
        <taxon>Sesamum</taxon>
    </lineage>
</organism>
<dbReference type="EMBL" id="JACGWO010000007">
    <property type="protein sequence ID" value="KAK4422834.1"/>
    <property type="molecule type" value="Genomic_DNA"/>
</dbReference>
<evidence type="ECO:0000313" key="2">
    <source>
        <dbReference type="Proteomes" id="UP001293254"/>
    </source>
</evidence>
<name>A0AAE1Y414_9LAMI</name>
<keyword evidence="2" id="KW-1185">Reference proteome</keyword>